<organism evidence="1 2">
    <name type="scientific">Anaplasma phagocytophilum str. CRT38</name>
    <dbReference type="NCBI Taxonomy" id="1269275"/>
    <lineage>
        <taxon>Bacteria</taxon>
        <taxon>Pseudomonadati</taxon>
        <taxon>Pseudomonadota</taxon>
        <taxon>Alphaproteobacteria</taxon>
        <taxon>Rickettsiales</taxon>
        <taxon>Anaplasmataceae</taxon>
        <taxon>Anaplasma</taxon>
        <taxon>phagocytophilum group</taxon>
    </lineage>
</organism>
<protein>
    <submittedName>
        <fullName evidence="1">p44-new outer membrane protein</fullName>
    </submittedName>
</protein>
<name>S6G6P3_ANAPH</name>
<reference evidence="1 2" key="1">
    <citation type="submission" date="2013-03" db="EMBL/GenBank/DDBJ databases">
        <title>Genome sequence of Anaplasma phagocytophilum strain CRT38.</title>
        <authorList>
            <person name="Felsheim R.F."/>
            <person name="Kurtti T.J."/>
            <person name="Munderloh U.G."/>
        </authorList>
    </citation>
    <scope>NUCLEOTIDE SEQUENCE [LARGE SCALE GENOMIC DNA]</scope>
    <source>
        <strain evidence="1 2">CRT38</strain>
    </source>
</reference>
<gene>
    <name evidence="1" type="ORF">CRT38_01430</name>
</gene>
<accession>S6G6P3</accession>
<evidence type="ECO:0000313" key="1">
    <source>
        <dbReference type="EMBL" id="EOA63118.2"/>
    </source>
</evidence>
<dbReference type="EMBL" id="APHI01000001">
    <property type="protein sequence ID" value="EOA63118.2"/>
    <property type="molecule type" value="Genomic_DNA"/>
</dbReference>
<comment type="caution">
    <text evidence="1">The sequence shown here is derived from an EMBL/GenBank/DDBJ whole genome shotgun (WGS) entry which is preliminary data.</text>
</comment>
<evidence type="ECO:0000313" key="2">
    <source>
        <dbReference type="Proteomes" id="UP000053165"/>
    </source>
</evidence>
<dbReference type="AlphaFoldDB" id="S6G6P3"/>
<dbReference type="Proteomes" id="UP000053165">
    <property type="component" value="Unassembled WGS sequence"/>
</dbReference>
<feature type="non-terminal residue" evidence="1">
    <location>
        <position position="1"/>
    </location>
</feature>
<proteinExistence type="predicted"/>
<sequence length="210" mass="22142">SIIREDETVYLLAKELAYDVITGQTDKLTAALAKTSGKDIVQFAKAVEISHSEIDKKVCKTKSVSSSTGQGFGVYGEITKAAKSGTATENGTSLCGGHGAGNGTGSAKEEFLKEFAEKTLKDGKNWPKSSATGDVMQKPETNDNAKAVATDLTKLTTEEKTIVAGLLAKTIEGGEVVEIRAVLSTFVSNRRRVAMTSPLVNLGIAGFEYS</sequence>
<dbReference type="PATRIC" id="fig|1269275.4.peg.330"/>